<sequence length="430" mass="47314">MIDALRVDRFTEDAMSIAWKRGEQAASGLKLVGQSDGLYEDGGEVYYVVDGHDRANLKKKFPQHIGMLALQGFPVSTQAIYEGIESILVLEPSESPTWLLSHIEVNYLLRAEIAPEELDKKFASVFLKYQALLFGFYYQLLRNVLSFDLTEPSAFFHGIWGTRSTTFLAMCTQLGCSLRRSERASRAHVLYVLAAMYSGRRKVFKPESPIPRLVGVIGPISVLAMPLVRTTDNPEEISKIAVVDLPIADLSADTNEGDLMASDGGGIAFVLARHAGRDLEDIKITDPKAKWVVSPHMAVALESGSTSGVVMAARCGTRLVGWFNPLAADMAFLGPAYLKEWRSEIDRDAKRTGFEVRDEDWQSGRVPRPDPGSDGYGFGVVQSHNSPTLRYAASGFYGELGEEVVIARSADEFYGAFDRTEAQGQGILIT</sequence>
<name>A0A1Y2MAX0_EPING</name>
<evidence type="ECO:0000313" key="2">
    <source>
        <dbReference type="Proteomes" id="UP000193240"/>
    </source>
</evidence>
<dbReference type="Proteomes" id="UP000193240">
    <property type="component" value="Unassembled WGS sequence"/>
</dbReference>
<dbReference type="InParanoid" id="A0A1Y2MAX0"/>
<protein>
    <submittedName>
        <fullName evidence="1">Uncharacterized protein</fullName>
    </submittedName>
</protein>
<organism evidence="1 2">
    <name type="scientific">Epicoccum nigrum</name>
    <name type="common">Soil fungus</name>
    <name type="synonym">Epicoccum purpurascens</name>
    <dbReference type="NCBI Taxonomy" id="105696"/>
    <lineage>
        <taxon>Eukaryota</taxon>
        <taxon>Fungi</taxon>
        <taxon>Dikarya</taxon>
        <taxon>Ascomycota</taxon>
        <taxon>Pezizomycotina</taxon>
        <taxon>Dothideomycetes</taxon>
        <taxon>Pleosporomycetidae</taxon>
        <taxon>Pleosporales</taxon>
        <taxon>Pleosporineae</taxon>
        <taxon>Didymellaceae</taxon>
        <taxon>Epicoccum</taxon>
    </lineage>
</organism>
<proteinExistence type="predicted"/>
<reference evidence="1 2" key="1">
    <citation type="journal article" date="2017" name="Genome Announc.">
        <title>Genome sequence of the saprophytic ascomycete Epicoccum nigrum ICMP 19927 strain isolated from New Zealand.</title>
        <authorList>
            <person name="Fokin M."/>
            <person name="Fleetwood D."/>
            <person name="Weir B.S."/>
            <person name="Villas-Boas S.G."/>
        </authorList>
    </citation>
    <scope>NUCLEOTIDE SEQUENCE [LARGE SCALE GENOMIC DNA]</scope>
    <source>
        <strain evidence="1 2">ICMP 19927</strain>
    </source>
</reference>
<gene>
    <name evidence="1" type="ORF">B5807_02964</name>
</gene>
<evidence type="ECO:0000313" key="1">
    <source>
        <dbReference type="EMBL" id="OSS53240.1"/>
    </source>
</evidence>
<accession>A0A1Y2MAX0</accession>
<dbReference type="AlphaFoldDB" id="A0A1Y2MAX0"/>
<dbReference type="EMBL" id="KZ107839">
    <property type="protein sequence ID" value="OSS53240.1"/>
    <property type="molecule type" value="Genomic_DNA"/>
</dbReference>
<keyword evidence="2" id="KW-1185">Reference proteome</keyword>